<accession>A0AAU9L6X2</accession>
<feature type="compositionally biased region" description="Low complexity" evidence="9">
    <location>
        <begin position="187"/>
        <end position="205"/>
    </location>
</feature>
<protein>
    <recommendedName>
        <fullName evidence="10">C2H2-type domain-containing protein</fullName>
    </recommendedName>
</protein>
<feature type="domain" description="C2H2-type" evidence="10">
    <location>
        <begin position="106"/>
        <end position="135"/>
    </location>
</feature>
<dbReference type="PROSITE" id="PS50157">
    <property type="entry name" value="ZINC_FINGER_C2H2_2"/>
    <property type="match status" value="4"/>
</dbReference>
<evidence type="ECO:0000256" key="7">
    <source>
        <dbReference type="ARBA" id="ARBA00023242"/>
    </source>
</evidence>
<evidence type="ECO:0000256" key="8">
    <source>
        <dbReference type="PROSITE-ProRule" id="PRU00042"/>
    </source>
</evidence>
<dbReference type="InterPro" id="IPR051061">
    <property type="entry name" value="Zinc_finger_trans_reg"/>
</dbReference>
<dbReference type="AlphaFoldDB" id="A0AAU9L6X2"/>
<name>A0AAU9L6X2_9STRA</name>
<keyword evidence="4" id="KW-0862">Zinc</keyword>
<keyword evidence="3 8" id="KW-0863">Zinc-finger</keyword>
<feature type="domain" description="C2H2-type" evidence="10">
    <location>
        <begin position="16"/>
        <end position="45"/>
    </location>
</feature>
<dbReference type="Proteomes" id="UP001158986">
    <property type="component" value="Unassembled WGS sequence"/>
</dbReference>
<dbReference type="EMBL" id="CAKLCB010000305">
    <property type="protein sequence ID" value="CAH0519617.1"/>
    <property type="molecule type" value="Genomic_DNA"/>
</dbReference>
<evidence type="ECO:0000256" key="4">
    <source>
        <dbReference type="ARBA" id="ARBA00022833"/>
    </source>
</evidence>
<feature type="region of interest" description="Disordered" evidence="9">
    <location>
        <begin position="177"/>
        <end position="221"/>
    </location>
</feature>
<dbReference type="GO" id="GO:0006357">
    <property type="term" value="P:regulation of transcription by RNA polymerase II"/>
    <property type="evidence" value="ECO:0007669"/>
    <property type="project" value="TreeGrafter"/>
</dbReference>
<keyword evidence="13" id="KW-1185">Reference proteome</keyword>
<comment type="subcellular location">
    <subcellularLocation>
        <location evidence="1">Nucleus</location>
    </subcellularLocation>
</comment>
<evidence type="ECO:0000313" key="12">
    <source>
        <dbReference type="EMBL" id="CAH0519617.1"/>
    </source>
</evidence>
<dbReference type="FunFam" id="3.30.160.60:FF:001932">
    <property type="entry name" value="Zinc finger protein 76"/>
    <property type="match status" value="1"/>
</dbReference>
<evidence type="ECO:0000313" key="11">
    <source>
        <dbReference type="EMBL" id="CAH0482736.1"/>
    </source>
</evidence>
<evidence type="ECO:0000313" key="14">
    <source>
        <dbReference type="Proteomes" id="UP001160483"/>
    </source>
</evidence>
<evidence type="ECO:0000259" key="10">
    <source>
        <dbReference type="PROSITE" id="PS50157"/>
    </source>
</evidence>
<proteinExistence type="predicted"/>
<feature type="domain" description="C2H2-type" evidence="10">
    <location>
        <begin position="46"/>
        <end position="75"/>
    </location>
</feature>
<evidence type="ECO:0000256" key="1">
    <source>
        <dbReference type="ARBA" id="ARBA00004123"/>
    </source>
</evidence>
<dbReference type="SUPFAM" id="SSF57667">
    <property type="entry name" value="beta-beta-alpha zinc fingers"/>
    <property type="match status" value="2"/>
</dbReference>
<feature type="domain" description="C2H2-type" evidence="10">
    <location>
        <begin position="76"/>
        <end position="105"/>
    </location>
</feature>
<keyword evidence="5" id="KW-0805">Transcription regulation</keyword>
<keyword evidence="6" id="KW-0804">Transcription</keyword>
<dbReference type="GO" id="GO:0005634">
    <property type="term" value="C:nucleus"/>
    <property type="evidence" value="ECO:0007669"/>
    <property type="project" value="UniProtKB-SubCell"/>
</dbReference>
<gene>
    <name evidence="12" type="ORF">PBS001_LOCUS6138</name>
    <name evidence="11" type="ORF">PBS003_LOCUS9316</name>
</gene>
<evidence type="ECO:0000256" key="2">
    <source>
        <dbReference type="ARBA" id="ARBA00022723"/>
    </source>
</evidence>
<dbReference type="PANTHER" id="PTHR46179">
    <property type="entry name" value="ZINC FINGER PROTEIN"/>
    <property type="match status" value="1"/>
</dbReference>
<dbReference type="EMBL" id="CAKKTJ010000335">
    <property type="protein sequence ID" value="CAH0482736.1"/>
    <property type="molecule type" value="Genomic_DNA"/>
</dbReference>
<evidence type="ECO:0000256" key="9">
    <source>
        <dbReference type="SAM" id="MobiDB-lite"/>
    </source>
</evidence>
<reference evidence="11 13" key="1">
    <citation type="submission" date="2021-11" db="EMBL/GenBank/DDBJ databases">
        <authorList>
            <person name="Islam A."/>
            <person name="Islam S."/>
            <person name="Flora M.S."/>
            <person name="Rahman M."/>
            <person name="Ziaur R.M."/>
            <person name="Epstein J.H."/>
            <person name="Hassan M."/>
            <person name="Klassen M."/>
            <person name="Woodard K."/>
            <person name="Webb A."/>
            <person name="Webby R.J."/>
            <person name="El Zowalaty M.E."/>
        </authorList>
    </citation>
    <scope>NUCLEOTIDE SEQUENCE</scope>
    <source>
        <strain evidence="12">Pbs1</strain>
        <strain evidence="11">Pbs3</strain>
    </source>
</reference>
<dbReference type="Gene3D" id="3.30.160.60">
    <property type="entry name" value="Classic Zinc Finger"/>
    <property type="match status" value="3"/>
</dbReference>
<dbReference type="PROSITE" id="PS00028">
    <property type="entry name" value="ZINC_FINGER_C2H2_1"/>
    <property type="match status" value="4"/>
</dbReference>
<dbReference type="GO" id="GO:0008270">
    <property type="term" value="F:zinc ion binding"/>
    <property type="evidence" value="ECO:0007669"/>
    <property type="project" value="UniProtKB-KW"/>
</dbReference>
<dbReference type="SMART" id="SM00355">
    <property type="entry name" value="ZnF_C2H2"/>
    <property type="match status" value="4"/>
</dbReference>
<keyword evidence="7" id="KW-0539">Nucleus</keyword>
<keyword evidence="2" id="KW-0479">Metal-binding</keyword>
<dbReference type="Pfam" id="PF00096">
    <property type="entry name" value="zf-C2H2"/>
    <property type="match status" value="3"/>
</dbReference>
<evidence type="ECO:0000313" key="13">
    <source>
        <dbReference type="Proteomes" id="UP001158986"/>
    </source>
</evidence>
<dbReference type="InterPro" id="IPR036236">
    <property type="entry name" value="Znf_C2H2_sf"/>
</dbReference>
<sequence length="275" mass="30562">MLADGENPGMVSQTVFQCSVPYCERSFDDSYTLTEHLKNHADEKRHICPVRACGRRFSTQGNLSRHKRLHGPIKPLRCPVIGCICTFRSENKLSKHMKFHLGSSVHVCRSPTCGKTFSTAGNLNRHIKGHHPELDLRKKKKILVSNMMPLRKADPLNGSPTGSDELLLTNVTYNPMTRPTSCESTMSPLHAAPSSPASRSPSTSPIVSLTSSLTLPDPTSDPKQFDALVSTLNETIKVEDLEPHVLQSENLWTEQAVITPPSVLDDMIRFHINYL</sequence>
<comment type="caution">
    <text evidence="11">The sequence shown here is derived from an EMBL/GenBank/DDBJ whole genome shotgun (WGS) entry which is preliminary data.</text>
</comment>
<organism evidence="11 14">
    <name type="scientific">Peronospora belbahrii</name>
    <dbReference type="NCBI Taxonomy" id="622444"/>
    <lineage>
        <taxon>Eukaryota</taxon>
        <taxon>Sar</taxon>
        <taxon>Stramenopiles</taxon>
        <taxon>Oomycota</taxon>
        <taxon>Peronosporomycetes</taxon>
        <taxon>Peronosporales</taxon>
        <taxon>Peronosporaceae</taxon>
        <taxon>Peronospora</taxon>
    </lineage>
</organism>
<dbReference type="Proteomes" id="UP001160483">
    <property type="component" value="Unassembled WGS sequence"/>
</dbReference>
<dbReference type="InterPro" id="IPR013087">
    <property type="entry name" value="Znf_C2H2_type"/>
</dbReference>
<dbReference type="PANTHER" id="PTHR46179:SF13">
    <property type="entry name" value="C2H2-TYPE DOMAIN-CONTAINING PROTEIN"/>
    <property type="match status" value="1"/>
</dbReference>
<feature type="compositionally biased region" description="Polar residues" evidence="9">
    <location>
        <begin position="177"/>
        <end position="186"/>
    </location>
</feature>
<evidence type="ECO:0000256" key="3">
    <source>
        <dbReference type="ARBA" id="ARBA00022771"/>
    </source>
</evidence>
<evidence type="ECO:0000256" key="5">
    <source>
        <dbReference type="ARBA" id="ARBA00023015"/>
    </source>
</evidence>
<evidence type="ECO:0000256" key="6">
    <source>
        <dbReference type="ARBA" id="ARBA00023163"/>
    </source>
</evidence>